<accession>A0ABS8RML1</accession>
<proteinExistence type="predicted"/>
<evidence type="ECO:0000313" key="1">
    <source>
        <dbReference type="EMBL" id="MCD7448037.1"/>
    </source>
</evidence>
<comment type="caution">
    <text evidence="1">The sequence shown here is derived from an EMBL/GenBank/DDBJ whole genome shotgun (WGS) entry which is preliminary data.</text>
</comment>
<organism evidence="1 2">
    <name type="scientific">Datura stramonium</name>
    <name type="common">Jimsonweed</name>
    <name type="synonym">Common thornapple</name>
    <dbReference type="NCBI Taxonomy" id="4076"/>
    <lineage>
        <taxon>Eukaryota</taxon>
        <taxon>Viridiplantae</taxon>
        <taxon>Streptophyta</taxon>
        <taxon>Embryophyta</taxon>
        <taxon>Tracheophyta</taxon>
        <taxon>Spermatophyta</taxon>
        <taxon>Magnoliopsida</taxon>
        <taxon>eudicotyledons</taxon>
        <taxon>Gunneridae</taxon>
        <taxon>Pentapetalae</taxon>
        <taxon>asterids</taxon>
        <taxon>lamiids</taxon>
        <taxon>Solanales</taxon>
        <taxon>Solanaceae</taxon>
        <taxon>Solanoideae</taxon>
        <taxon>Datureae</taxon>
        <taxon>Datura</taxon>
    </lineage>
</organism>
<gene>
    <name evidence="1" type="ORF">HAX54_037351</name>
</gene>
<keyword evidence="2" id="KW-1185">Reference proteome</keyword>
<dbReference type="EMBL" id="JACEIK010000050">
    <property type="protein sequence ID" value="MCD7448037.1"/>
    <property type="molecule type" value="Genomic_DNA"/>
</dbReference>
<protein>
    <submittedName>
        <fullName evidence="1">Uncharacterized protein</fullName>
    </submittedName>
</protein>
<reference evidence="1 2" key="1">
    <citation type="journal article" date="2021" name="BMC Genomics">
        <title>Datura genome reveals duplications of psychoactive alkaloid biosynthetic genes and high mutation rate following tissue culture.</title>
        <authorList>
            <person name="Rajewski A."/>
            <person name="Carter-House D."/>
            <person name="Stajich J."/>
            <person name="Litt A."/>
        </authorList>
    </citation>
    <scope>NUCLEOTIDE SEQUENCE [LARGE SCALE GENOMIC DNA]</scope>
    <source>
        <strain evidence="1">AR-01</strain>
    </source>
</reference>
<name>A0ABS8RML1_DATST</name>
<sequence length="91" mass="10115">MPVESSPLGYFGRDSTRAVSGLLSSSTYGCPDARRSLELIVSHCRLRALTEACKARSSIGDILNRHLGAINVRKEKLVATRMVFREVDEYE</sequence>
<evidence type="ECO:0000313" key="2">
    <source>
        <dbReference type="Proteomes" id="UP000823775"/>
    </source>
</evidence>
<dbReference type="Proteomes" id="UP000823775">
    <property type="component" value="Unassembled WGS sequence"/>
</dbReference>